<evidence type="ECO:0000256" key="7">
    <source>
        <dbReference type="ARBA" id="ARBA00023157"/>
    </source>
</evidence>
<protein>
    <recommendedName>
        <fullName evidence="10">Cystatin-11</fullName>
    </recommendedName>
</protein>
<dbReference type="GO" id="GO:0004869">
    <property type="term" value="F:cysteine-type endopeptidase inhibitor activity"/>
    <property type="evidence" value="ECO:0007669"/>
    <property type="project" value="UniProtKB-KW"/>
</dbReference>
<dbReference type="SMART" id="SM00043">
    <property type="entry name" value="CY"/>
    <property type="match status" value="1"/>
</dbReference>
<keyword evidence="13" id="KW-1185">Reference proteome</keyword>
<feature type="domain" description="Cystatin" evidence="11">
    <location>
        <begin position="56"/>
        <end position="163"/>
    </location>
</feature>
<dbReference type="FunFam" id="3.10.450.10:FF:000019">
    <property type="entry name" value="Cystatin 11"/>
    <property type="match status" value="1"/>
</dbReference>
<keyword evidence="6" id="KW-0732">Signal</keyword>
<dbReference type="InterPro" id="IPR000010">
    <property type="entry name" value="Cystatin_dom"/>
</dbReference>
<comment type="caution">
    <text evidence="12">The sequence shown here is derived from an EMBL/GenBank/DDBJ whole genome shotgun (WGS) entry which is preliminary data.</text>
</comment>
<evidence type="ECO:0000256" key="6">
    <source>
        <dbReference type="ARBA" id="ARBA00022729"/>
    </source>
</evidence>
<name>A0AA40LMV2_CNENI</name>
<dbReference type="Gene3D" id="3.10.450.10">
    <property type="match status" value="1"/>
</dbReference>
<evidence type="ECO:0000256" key="2">
    <source>
        <dbReference type="ARBA" id="ARBA00009403"/>
    </source>
</evidence>
<organism evidence="12 13">
    <name type="scientific">Cnephaeus nilssonii</name>
    <name type="common">Northern bat</name>
    <name type="synonym">Eptesicus nilssonii</name>
    <dbReference type="NCBI Taxonomy" id="3371016"/>
    <lineage>
        <taxon>Eukaryota</taxon>
        <taxon>Metazoa</taxon>
        <taxon>Chordata</taxon>
        <taxon>Craniata</taxon>
        <taxon>Vertebrata</taxon>
        <taxon>Euteleostomi</taxon>
        <taxon>Mammalia</taxon>
        <taxon>Eutheria</taxon>
        <taxon>Laurasiatheria</taxon>
        <taxon>Chiroptera</taxon>
        <taxon>Yangochiroptera</taxon>
        <taxon>Vespertilionidae</taxon>
        <taxon>Cnephaeus</taxon>
    </lineage>
</organism>
<keyword evidence="5" id="KW-0789">Thiol protease inhibitor</keyword>
<dbReference type="Pfam" id="PF00031">
    <property type="entry name" value="Cystatin"/>
    <property type="match status" value="1"/>
</dbReference>
<dbReference type="SUPFAM" id="SSF54403">
    <property type="entry name" value="Cystatin/monellin"/>
    <property type="match status" value="1"/>
</dbReference>
<evidence type="ECO:0000256" key="8">
    <source>
        <dbReference type="ARBA" id="ARBA00023180"/>
    </source>
</evidence>
<keyword evidence="8" id="KW-0325">Glycoprotein</keyword>
<keyword evidence="4" id="KW-0646">Protease inhibitor</keyword>
<dbReference type="Proteomes" id="UP001177744">
    <property type="component" value="Unassembled WGS sequence"/>
</dbReference>
<evidence type="ECO:0000256" key="5">
    <source>
        <dbReference type="ARBA" id="ARBA00022704"/>
    </source>
</evidence>
<dbReference type="PANTHER" id="PTHR47886">
    <property type="entry name" value="CYSTATIN-11"/>
    <property type="match status" value="1"/>
</dbReference>
<reference evidence="12" key="1">
    <citation type="submission" date="2023-06" db="EMBL/GenBank/DDBJ databases">
        <title>Reference genome for the Northern bat (Eptesicus nilssonii), a most northern bat species.</title>
        <authorList>
            <person name="Laine V.N."/>
            <person name="Pulliainen A.T."/>
            <person name="Lilley T.M."/>
        </authorList>
    </citation>
    <scope>NUCLEOTIDE SEQUENCE</scope>
    <source>
        <strain evidence="12">BLF_Eptnil</strain>
        <tissue evidence="12">Kidney</tissue>
    </source>
</reference>
<comment type="function">
    <text evidence="9">Has antibacterial activity against the Gram-negative bacteria E.coli. May play a role in sperm maturation and fertilization.</text>
</comment>
<dbReference type="EMBL" id="JAULJE010000011">
    <property type="protein sequence ID" value="KAK1337214.1"/>
    <property type="molecule type" value="Genomic_DNA"/>
</dbReference>
<dbReference type="GO" id="GO:0036126">
    <property type="term" value="C:sperm flagellum"/>
    <property type="evidence" value="ECO:0007669"/>
    <property type="project" value="TreeGrafter"/>
</dbReference>
<evidence type="ECO:0000256" key="4">
    <source>
        <dbReference type="ARBA" id="ARBA00022690"/>
    </source>
</evidence>
<dbReference type="PANTHER" id="PTHR47886:SF1">
    <property type="entry name" value="CYSTATIN-11"/>
    <property type="match status" value="1"/>
</dbReference>
<evidence type="ECO:0000259" key="11">
    <source>
        <dbReference type="SMART" id="SM00043"/>
    </source>
</evidence>
<sequence>MGLNPPGQSGSLGTRTWRELFLGSLSCGAMARPRQAPQLLLAILVALVAFTYQVKKTFMSVQEVPASGAYVVTTLEYVTSEFNQESDDKYNFRIVRVLKVKKLVTDHMEYHVNFEMRRTTCQRLEANNCSFQEGVLYKQIECFYSVFVVPWFEKYKILHKNCTNG</sequence>
<dbReference type="GO" id="GO:0005737">
    <property type="term" value="C:cytoplasm"/>
    <property type="evidence" value="ECO:0007669"/>
    <property type="project" value="TreeGrafter"/>
</dbReference>
<comment type="subcellular location">
    <subcellularLocation>
        <location evidence="1">Secreted</location>
    </subcellularLocation>
</comment>
<evidence type="ECO:0000256" key="1">
    <source>
        <dbReference type="ARBA" id="ARBA00004613"/>
    </source>
</evidence>
<evidence type="ECO:0000256" key="3">
    <source>
        <dbReference type="ARBA" id="ARBA00022525"/>
    </source>
</evidence>
<gene>
    <name evidence="12" type="ORF">QTO34_001837</name>
</gene>
<dbReference type="GO" id="GO:0005634">
    <property type="term" value="C:nucleus"/>
    <property type="evidence" value="ECO:0007669"/>
    <property type="project" value="TreeGrafter"/>
</dbReference>
<dbReference type="InterPro" id="IPR046350">
    <property type="entry name" value="Cystatin_sf"/>
</dbReference>
<accession>A0AA40LMV2</accession>
<dbReference type="InterPro" id="IPR042930">
    <property type="entry name" value="CST11"/>
</dbReference>
<evidence type="ECO:0000256" key="10">
    <source>
        <dbReference type="ARBA" id="ARBA00074408"/>
    </source>
</evidence>
<dbReference type="AlphaFoldDB" id="A0AA40LMV2"/>
<dbReference type="CDD" id="cd00042">
    <property type="entry name" value="CY"/>
    <property type="match status" value="1"/>
</dbReference>
<keyword evidence="7" id="KW-1015">Disulfide bond</keyword>
<evidence type="ECO:0000313" key="12">
    <source>
        <dbReference type="EMBL" id="KAK1337214.1"/>
    </source>
</evidence>
<evidence type="ECO:0000256" key="9">
    <source>
        <dbReference type="ARBA" id="ARBA00058154"/>
    </source>
</evidence>
<proteinExistence type="inferred from homology"/>
<evidence type="ECO:0000313" key="13">
    <source>
        <dbReference type="Proteomes" id="UP001177744"/>
    </source>
</evidence>
<dbReference type="GO" id="GO:0061827">
    <property type="term" value="C:sperm head"/>
    <property type="evidence" value="ECO:0007669"/>
    <property type="project" value="TreeGrafter"/>
</dbReference>
<dbReference type="GO" id="GO:0005576">
    <property type="term" value="C:extracellular region"/>
    <property type="evidence" value="ECO:0007669"/>
    <property type="project" value="UniProtKB-SubCell"/>
</dbReference>
<dbReference type="GO" id="GO:0050829">
    <property type="term" value="P:defense response to Gram-negative bacterium"/>
    <property type="evidence" value="ECO:0007669"/>
    <property type="project" value="InterPro"/>
</dbReference>
<comment type="similarity">
    <text evidence="2">Belongs to the cystatin family.</text>
</comment>
<keyword evidence="3" id="KW-0964">Secreted</keyword>